<evidence type="ECO:0000313" key="2">
    <source>
        <dbReference type="EMBL" id="NGO66789.1"/>
    </source>
</evidence>
<dbReference type="Proteomes" id="UP000477722">
    <property type="component" value="Unassembled WGS sequence"/>
</dbReference>
<keyword evidence="3" id="KW-1185">Reference proteome</keyword>
<comment type="caution">
    <text evidence="2">The sequence shown here is derived from an EMBL/GenBank/DDBJ whole genome shotgun (WGS) entry which is preliminary data.</text>
</comment>
<sequence>MSAPTPITLDSTIPAWEQQPGETAKRYGQFVTYRDLGRARTLPKAAELLQRHPVTVRKTSAEFRWLERAEAYDRHLDKMYEAMWLEERRKAAEADAKILGAAIGKVAQRLPSLNAQEMSASDVIRLMDVAMRHRRVLFGDPTDTVVVTDQPSSPLAGRLAEFADLPADQRHARLAEMAAAVTRRVQAVEGDDDDDEEAYPAGEQGGAG</sequence>
<accession>A0A6G4WNF3</accession>
<feature type="region of interest" description="Disordered" evidence="1">
    <location>
        <begin position="186"/>
        <end position="208"/>
    </location>
</feature>
<evidence type="ECO:0000313" key="3">
    <source>
        <dbReference type="Proteomes" id="UP000477722"/>
    </source>
</evidence>
<gene>
    <name evidence="2" type="ORF">G5C65_00110</name>
</gene>
<dbReference type="AlphaFoldDB" id="A0A6G4WNF3"/>
<reference evidence="2 3" key="1">
    <citation type="submission" date="2020-02" db="EMBL/GenBank/DDBJ databases">
        <title>Whole-genome analyses of novel actinobacteria.</title>
        <authorList>
            <person name="Sahin N."/>
            <person name="Tatar D."/>
        </authorList>
    </citation>
    <scope>NUCLEOTIDE SEQUENCE [LARGE SCALE GENOMIC DNA]</scope>
    <source>
        <strain evidence="2 3">SB3404</strain>
    </source>
</reference>
<evidence type="ECO:0000256" key="1">
    <source>
        <dbReference type="SAM" id="MobiDB-lite"/>
    </source>
</evidence>
<proteinExistence type="predicted"/>
<name>A0A6G4WNF3_9ACTN</name>
<organism evidence="2 3">
    <name type="scientific">Streptomyces boncukensis</name>
    <dbReference type="NCBI Taxonomy" id="2711219"/>
    <lineage>
        <taxon>Bacteria</taxon>
        <taxon>Bacillati</taxon>
        <taxon>Actinomycetota</taxon>
        <taxon>Actinomycetes</taxon>
        <taxon>Kitasatosporales</taxon>
        <taxon>Streptomycetaceae</taxon>
        <taxon>Streptomyces</taxon>
    </lineage>
</organism>
<feature type="compositionally biased region" description="Acidic residues" evidence="1">
    <location>
        <begin position="189"/>
        <end position="198"/>
    </location>
</feature>
<protein>
    <submittedName>
        <fullName evidence="2">Uncharacterized protein</fullName>
    </submittedName>
</protein>
<dbReference type="EMBL" id="JAAKZZ010000001">
    <property type="protein sequence ID" value="NGO66789.1"/>
    <property type="molecule type" value="Genomic_DNA"/>
</dbReference>
<dbReference type="RefSeq" id="WP_165296466.1">
    <property type="nucleotide sequence ID" value="NZ_JAAKZZ010000001.1"/>
</dbReference>